<sequence>MKRTLKERKDRNRVHVNPEDIPPPPTLNLRVAVPLTSPLGISKGLMVPVHEKENKCSVPPSSDPSSRETIPPPKPPRSWFPPADQRTDKQRLTAIRLDSNAKFRRIDQANK</sequence>
<feature type="region of interest" description="Disordered" evidence="1">
    <location>
        <begin position="52"/>
        <end position="111"/>
    </location>
</feature>
<proteinExistence type="predicted"/>
<evidence type="ECO:0000256" key="1">
    <source>
        <dbReference type="SAM" id="MobiDB-lite"/>
    </source>
</evidence>
<evidence type="ECO:0000313" key="3">
    <source>
        <dbReference type="WBParaSite" id="Csp11.Scaffold630.g17890.t1"/>
    </source>
</evidence>
<feature type="compositionally biased region" description="Pro residues" evidence="1">
    <location>
        <begin position="70"/>
        <end position="79"/>
    </location>
</feature>
<dbReference type="AlphaFoldDB" id="A0A1I7UNZ6"/>
<evidence type="ECO:0000313" key="2">
    <source>
        <dbReference type="Proteomes" id="UP000095282"/>
    </source>
</evidence>
<dbReference type="WBParaSite" id="Csp11.Scaffold630.g17890.t1">
    <property type="protein sequence ID" value="Csp11.Scaffold630.g17890.t1"/>
    <property type="gene ID" value="Csp11.Scaffold630.g17890"/>
</dbReference>
<protein>
    <submittedName>
        <fullName evidence="3">WH2 domain-containing protein</fullName>
    </submittedName>
</protein>
<name>A0A1I7UNZ6_9PELO</name>
<organism evidence="2 3">
    <name type="scientific">Caenorhabditis tropicalis</name>
    <dbReference type="NCBI Taxonomy" id="1561998"/>
    <lineage>
        <taxon>Eukaryota</taxon>
        <taxon>Metazoa</taxon>
        <taxon>Ecdysozoa</taxon>
        <taxon>Nematoda</taxon>
        <taxon>Chromadorea</taxon>
        <taxon>Rhabditida</taxon>
        <taxon>Rhabditina</taxon>
        <taxon>Rhabditomorpha</taxon>
        <taxon>Rhabditoidea</taxon>
        <taxon>Rhabditidae</taxon>
        <taxon>Peloderinae</taxon>
        <taxon>Caenorhabditis</taxon>
    </lineage>
</organism>
<feature type="region of interest" description="Disordered" evidence="1">
    <location>
        <begin position="1"/>
        <end position="25"/>
    </location>
</feature>
<reference evidence="3" key="1">
    <citation type="submission" date="2016-11" db="UniProtKB">
        <authorList>
            <consortium name="WormBaseParasite"/>
        </authorList>
    </citation>
    <scope>IDENTIFICATION</scope>
</reference>
<keyword evidence="2" id="KW-1185">Reference proteome</keyword>
<feature type="compositionally biased region" description="Polar residues" evidence="1">
    <location>
        <begin position="59"/>
        <end position="68"/>
    </location>
</feature>
<feature type="compositionally biased region" description="Basic residues" evidence="1">
    <location>
        <begin position="1"/>
        <end position="14"/>
    </location>
</feature>
<accession>A0A1I7UNZ6</accession>
<feature type="compositionally biased region" description="Basic and acidic residues" evidence="1">
    <location>
        <begin position="99"/>
        <end position="111"/>
    </location>
</feature>
<dbReference type="Proteomes" id="UP000095282">
    <property type="component" value="Unplaced"/>
</dbReference>